<reference evidence="7 8" key="1">
    <citation type="submission" date="2018-09" db="EMBL/GenBank/DDBJ databases">
        <title>Production of Trimethoprim by Streptomyces sp. 3E-1.</title>
        <authorList>
            <person name="Kang H.J."/>
            <person name="Kim S.B."/>
        </authorList>
    </citation>
    <scope>NUCLEOTIDE SEQUENCE [LARGE SCALE GENOMIC DNA]</scope>
    <source>
        <strain evidence="7 8">3E-1</strain>
    </source>
</reference>
<proteinExistence type="predicted"/>
<dbReference type="Proteomes" id="UP000265765">
    <property type="component" value="Chromosome"/>
</dbReference>
<accession>A0AAI8KXB4</accession>
<evidence type="ECO:0000259" key="6">
    <source>
        <dbReference type="Pfam" id="PF00724"/>
    </source>
</evidence>
<dbReference type="AlphaFoldDB" id="A0AAI8KXB4"/>
<dbReference type="Gene3D" id="3.20.20.70">
    <property type="entry name" value="Aldolase class I"/>
    <property type="match status" value="1"/>
</dbReference>
<dbReference type="PANTHER" id="PTHR43303:SF4">
    <property type="entry name" value="NADPH DEHYDROGENASE C23G7.10C-RELATED"/>
    <property type="match status" value="1"/>
</dbReference>
<evidence type="ECO:0000256" key="4">
    <source>
        <dbReference type="ARBA" id="ARBA00022857"/>
    </source>
</evidence>
<dbReference type="EC" id="1.-.-.-" evidence="7"/>
<dbReference type="Pfam" id="PF00724">
    <property type="entry name" value="Oxidored_FMN"/>
    <property type="match status" value="1"/>
</dbReference>
<evidence type="ECO:0000313" key="7">
    <source>
        <dbReference type="EMBL" id="AYC37725.1"/>
    </source>
</evidence>
<dbReference type="PANTHER" id="PTHR43303">
    <property type="entry name" value="NADPH DEHYDROGENASE C23G7.10C-RELATED"/>
    <property type="match status" value="1"/>
</dbReference>
<evidence type="ECO:0000256" key="5">
    <source>
        <dbReference type="ARBA" id="ARBA00023002"/>
    </source>
</evidence>
<gene>
    <name evidence="7" type="ORF">DWG14_01943</name>
</gene>
<organism evidence="7 8">
    <name type="scientific">Streptomyces griseorubiginosus</name>
    <dbReference type="NCBI Taxonomy" id="67304"/>
    <lineage>
        <taxon>Bacteria</taxon>
        <taxon>Bacillati</taxon>
        <taxon>Actinomycetota</taxon>
        <taxon>Actinomycetes</taxon>
        <taxon>Kitasatosporales</taxon>
        <taxon>Streptomycetaceae</taxon>
        <taxon>Streptomyces</taxon>
    </lineage>
</organism>
<dbReference type="KEGG" id="sge:DWG14_01943"/>
<feature type="domain" description="NADH:flavin oxidoreductase/NADH oxidase N-terminal" evidence="6">
    <location>
        <begin position="26"/>
        <end position="362"/>
    </location>
</feature>
<dbReference type="RefSeq" id="WP_120050576.1">
    <property type="nucleotide sequence ID" value="NZ_CP032427.1"/>
</dbReference>
<dbReference type="SUPFAM" id="SSF51395">
    <property type="entry name" value="FMN-linked oxidoreductases"/>
    <property type="match status" value="1"/>
</dbReference>
<name>A0AAI8KXB4_9ACTN</name>
<dbReference type="InterPro" id="IPR013785">
    <property type="entry name" value="Aldolase_TIM"/>
</dbReference>
<comment type="cofactor">
    <cofactor evidence="1">
        <name>FMN</name>
        <dbReference type="ChEBI" id="CHEBI:58210"/>
    </cofactor>
</comment>
<dbReference type="GeneID" id="91280892"/>
<dbReference type="GO" id="GO:0010181">
    <property type="term" value="F:FMN binding"/>
    <property type="evidence" value="ECO:0007669"/>
    <property type="project" value="InterPro"/>
</dbReference>
<dbReference type="EMBL" id="CP032427">
    <property type="protein sequence ID" value="AYC37725.1"/>
    <property type="molecule type" value="Genomic_DNA"/>
</dbReference>
<dbReference type="GO" id="GO:0003959">
    <property type="term" value="F:NADPH dehydrogenase activity"/>
    <property type="evidence" value="ECO:0007669"/>
    <property type="project" value="InterPro"/>
</dbReference>
<dbReference type="InterPro" id="IPR044152">
    <property type="entry name" value="YqjM-like"/>
</dbReference>
<keyword evidence="2" id="KW-0285">Flavoprotein</keyword>
<evidence type="ECO:0000313" key="8">
    <source>
        <dbReference type="Proteomes" id="UP000265765"/>
    </source>
</evidence>
<dbReference type="GO" id="GO:0050661">
    <property type="term" value="F:NADP binding"/>
    <property type="evidence" value="ECO:0007669"/>
    <property type="project" value="InterPro"/>
</dbReference>
<dbReference type="InterPro" id="IPR001155">
    <property type="entry name" value="OxRdtase_FMN_N"/>
</dbReference>
<keyword evidence="3" id="KW-0288">FMN</keyword>
<protein>
    <submittedName>
        <fullName evidence="7">NADH oxidase</fullName>
        <ecNumber evidence="7">1.-.-.-</ecNumber>
    </submittedName>
</protein>
<evidence type="ECO:0000256" key="3">
    <source>
        <dbReference type="ARBA" id="ARBA00022643"/>
    </source>
</evidence>
<keyword evidence="5 7" id="KW-0560">Oxidoreductase</keyword>
<evidence type="ECO:0000256" key="1">
    <source>
        <dbReference type="ARBA" id="ARBA00001917"/>
    </source>
</evidence>
<dbReference type="FunFam" id="3.20.20.70:FF:000262">
    <property type="entry name" value="NADH:flavin oxidoreductase"/>
    <property type="match status" value="1"/>
</dbReference>
<sequence length="376" mass="39816">MPGQTTTPVPVPVPAPRPAVPAVAPLFRPFSVGRLHLPNRTVMAPMTRNFCPGGVPGPEIAEYYARRARGGVGLIVTEGTVVGHPAAAPTTDVPRFHGEDALAGWARVVEEVHAAGGRIIPQLWHAGLERRGDAVPHPQVPAVGPATLSEADIADVVAAFGRAAADARRLGFDGLELHGGHGYLIDQFLRPESNPRTDGYGGDLGGRTRFAAEVVAACRAAAGYDFPIFLRVSQWTVSDFGARLATTPDELYLLLAPLIEAGVDVIDCSTRRFWLPEFPGSDLGLAGWVKKLTGLPTVAVGSVGLDDSEFLSALVEGRGAANASLDRLVESLERDEFDLVAVGRLLLSDPSWVAKVREGRHSELSPFSADALLSLT</sequence>
<evidence type="ECO:0000256" key="2">
    <source>
        <dbReference type="ARBA" id="ARBA00022630"/>
    </source>
</evidence>
<dbReference type="CDD" id="cd04747">
    <property type="entry name" value="OYE_like_5_FMN"/>
    <property type="match status" value="1"/>
</dbReference>
<keyword evidence="4" id="KW-0521">NADP</keyword>